<feature type="transmembrane region" description="Helical" evidence="10">
    <location>
        <begin position="325"/>
        <end position="343"/>
    </location>
</feature>
<evidence type="ECO:0000256" key="9">
    <source>
        <dbReference type="ARBA" id="ARBA00023136"/>
    </source>
</evidence>
<keyword evidence="8 10" id="KW-1133">Transmembrane helix</keyword>
<feature type="transmembrane region" description="Helical" evidence="10">
    <location>
        <begin position="301"/>
        <end position="318"/>
    </location>
</feature>
<evidence type="ECO:0000313" key="11">
    <source>
        <dbReference type="EMBL" id="SKA62291.1"/>
    </source>
</evidence>
<proteinExistence type="predicted"/>
<accession>A0A1T4VCM3</accession>
<keyword evidence="6" id="KW-1278">Translocase</keyword>
<dbReference type="PANTHER" id="PTHR30578">
    <property type="entry name" value="ELECTRON TRANSPORT COMPLEX PROTEIN RNFD"/>
    <property type="match status" value="1"/>
</dbReference>
<evidence type="ECO:0000256" key="6">
    <source>
        <dbReference type="ARBA" id="ARBA00022967"/>
    </source>
</evidence>
<dbReference type="AlphaFoldDB" id="A0A1T4VCM3"/>
<dbReference type="EMBL" id="FUXX01000018">
    <property type="protein sequence ID" value="SKA62291.1"/>
    <property type="molecule type" value="Genomic_DNA"/>
</dbReference>
<dbReference type="GO" id="GO:0005886">
    <property type="term" value="C:plasma membrane"/>
    <property type="evidence" value="ECO:0007669"/>
    <property type="project" value="TreeGrafter"/>
</dbReference>
<sequence length="383" mass="41564">MNITQSQGVVKNTLGTETAPHLKGKMTTQLIMGCVIFALLPALCVQVYYFGYGIIWQFLICEITALICETIVALLRHRKLSIAVGDLSATVTALILAFTLPPLLQCYYTVVATVFAIIVVKSVFGGLGHNIFNPAMAGFIFIVISCPAAMSNSWIVPAPAAYTQATMSATEKVIFEKADPVNLRNLVEGLNLSENSHEDDNDLSISSIVDSFSGATYLENIKSARKTSTLDLLPGHDFTLGNYKAYVALAVAYIIGGMILFAFKIIILRMVVAFFTAFALFQWVLNHYFPGNFLPLEDGLLFGGTMLAAFFIITDPVTNAGTSRGRIYFSIFVAFLIVILRAFGSYSDAVAFAVLLGNACAPLIDVLTSRRPYGVGYIKGGFQ</sequence>
<keyword evidence="2" id="KW-0597">Phosphoprotein</keyword>
<evidence type="ECO:0000256" key="1">
    <source>
        <dbReference type="ARBA" id="ARBA00022448"/>
    </source>
</evidence>
<dbReference type="STRING" id="83771.SAMN02910357_02233"/>
<evidence type="ECO:0000256" key="3">
    <source>
        <dbReference type="ARBA" id="ARBA00022630"/>
    </source>
</evidence>
<evidence type="ECO:0000256" key="5">
    <source>
        <dbReference type="ARBA" id="ARBA00022692"/>
    </source>
</evidence>
<dbReference type="InterPro" id="IPR004338">
    <property type="entry name" value="NqrB/RnfD"/>
</dbReference>
<keyword evidence="4" id="KW-0288">FMN</keyword>
<feature type="transmembrane region" description="Helical" evidence="10">
    <location>
        <begin position="107"/>
        <end position="124"/>
    </location>
</feature>
<dbReference type="InterPro" id="IPR011303">
    <property type="entry name" value="RnfD_bac"/>
</dbReference>
<keyword evidence="5 10" id="KW-0812">Transmembrane</keyword>
<keyword evidence="7" id="KW-0249">Electron transport</keyword>
<reference evidence="12" key="1">
    <citation type="submission" date="2017-02" db="EMBL/GenBank/DDBJ databases">
        <authorList>
            <person name="Varghese N."/>
            <person name="Submissions S."/>
        </authorList>
    </citation>
    <scope>NUCLEOTIDE SEQUENCE [LARGE SCALE GENOMIC DNA]</scope>
    <source>
        <strain evidence="12">DSM 3072</strain>
    </source>
</reference>
<organism evidence="11 12">
    <name type="scientific">Succinivibrio dextrinosolvens DSM 3072</name>
    <dbReference type="NCBI Taxonomy" id="1123324"/>
    <lineage>
        <taxon>Bacteria</taxon>
        <taxon>Pseudomonadati</taxon>
        <taxon>Pseudomonadota</taxon>
        <taxon>Gammaproteobacteria</taxon>
        <taxon>Aeromonadales</taxon>
        <taxon>Succinivibrionaceae</taxon>
        <taxon>Succinivibrio</taxon>
    </lineage>
</organism>
<keyword evidence="12" id="KW-1185">Reference proteome</keyword>
<evidence type="ECO:0000256" key="4">
    <source>
        <dbReference type="ARBA" id="ARBA00022643"/>
    </source>
</evidence>
<evidence type="ECO:0000256" key="7">
    <source>
        <dbReference type="ARBA" id="ARBA00022982"/>
    </source>
</evidence>
<keyword evidence="1" id="KW-0813">Transport</keyword>
<evidence type="ECO:0000256" key="8">
    <source>
        <dbReference type="ARBA" id="ARBA00022989"/>
    </source>
</evidence>
<feature type="transmembrane region" description="Helical" evidence="10">
    <location>
        <begin position="82"/>
        <end position="101"/>
    </location>
</feature>
<feature type="transmembrane region" description="Helical" evidence="10">
    <location>
        <begin position="30"/>
        <end position="49"/>
    </location>
</feature>
<dbReference type="NCBIfam" id="TIGR01946">
    <property type="entry name" value="rnfD"/>
    <property type="match status" value="1"/>
</dbReference>
<name>A0A1T4VCM3_9GAMM</name>
<dbReference type="Pfam" id="PF03116">
    <property type="entry name" value="NQR2_RnfD_RnfE"/>
    <property type="match status" value="1"/>
</dbReference>
<dbReference type="Proteomes" id="UP000242432">
    <property type="component" value="Unassembled WGS sequence"/>
</dbReference>
<dbReference type="GO" id="GO:0022900">
    <property type="term" value="P:electron transport chain"/>
    <property type="evidence" value="ECO:0007669"/>
    <property type="project" value="InterPro"/>
</dbReference>
<keyword evidence="3" id="KW-0285">Flavoprotein</keyword>
<dbReference type="GO" id="GO:0055085">
    <property type="term" value="P:transmembrane transport"/>
    <property type="evidence" value="ECO:0007669"/>
    <property type="project" value="InterPro"/>
</dbReference>
<feature type="transmembrane region" description="Helical" evidence="10">
    <location>
        <begin position="243"/>
        <end position="263"/>
    </location>
</feature>
<evidence type="ECO:0000313" key="12">
    <source>
        <dbReference type="Proteomes" id="UP000242432"/>
    </source>
</evidence>
<evidence type="ECO:0000256" key="2">
    <source>
        <dbReference type="ARBA" id="ARBA00022553"/>
    </source>
</evidence>
<protein>
    <submittedName>
        <fullName evidence="11">Electron transport complex protein RnfD</fullName>
    </submittedName>
</protein>
<dbReference type="RefSeq" id="WP_078928719.1">
    <property type="nucleotide sequence ID" value="NZ_FUXX01000018.1"/>
</dbReference>
<feature type="transmembrane region" description="Helical" evidence="10">
    <location>
        <begin position="270"/>
        <end position="289"/>
    </location>
</feature>
<keyword evidence="9 10" id="KW-0472">Membrane</keyword>
<evidence type="ECO:0000256" key="10">
    <source>
        <dbReference type="SAM" id="Phobius"/>
    </source>
</evidence>
<gene>
    <name evidence="11" type="ORF">SAMN02745213_01233</name>
</gene>
<dbReference type="PANTHER" id="PTHR30578:SF0">
    <property type="entry name" value="ION-TRANSLOCATING OXIDOREDUCTASE COMPLEX SUBUNIT D"/>
    <property type="match status" value="1"/>
</dbReference>
<feature type="transmembrane region" description="Helical" evidence="10">
    <location>
        <begin position="55"/>
        <end position="75"/>
    </location>
</feature>
<feature type="transmembrane region" description="Helical" evidence="10">
    <location>
        <begin position="131"/>
        <end position="150"/>
    </location>
</feature>